<dbReference type="AlphaFoldDB" id="A0A9W6UW00"/>
<sequence>MVTLTNQERAKAGCSALKVDDRLVAAARKHSADMAANNYFSHDSRDGTDPFERMRAAGYPNPAAENIAMGYSSPEAVMKGWMNSPGHRRNILDCSLRTIGVGVAKSPRGPYWTQDFGR</sequence>
<dbReference type="Gene3D" id="3.40.33.10">
    <property type="entry name" value="CAP"/>
    <property type="match status" value="1"/>
</dbReference>
<dbReference type="InterPro" id="IPR014044">
    <property type="entry name" value="CAP_dom"/>
</dbReference>
<dbReference type="Proteomes" id="UP001165124">
    <property type="component" value="Unassembled WGS sequence"/>
</dbReference>
<evidence type="ECO:0000259" key="1">
    <source>
        <dbReference type="Pfam" id="PF00188"/>
    </source>
</evidence>
<name>A0A9W6UW00_9ACTN</name>
<dbReference type="EMBL" id="BSRZ01000010">
    <property type="protein sequence ID" value="GLW65644.1"/>
    <property type="molecule type" value="Genomic_DNA"/>
</dbReference>
<dbReference type="PANTHER" id="PTHR31157:SF1">
    <property type="entry name" value="SCP DOMAIN-CONTAINING PROTEIN"/>
    <property type="match status" value="1"/>
</dbReference>
<comment type="caution">
    <text evidence="2">The sequence shown here is derived from an EMBL/GenBank/DDBJ whole genome shotgun (WGS) entry which is preliminary data.</text>
</comment>
<keyword evidence="3" id="KW-1185">Reference proteome</keyword>
<organism evidence="2 3">
    <name type="scientific">Actinomadura rubrobrunea</name>
    <dbReference type="NCBI Taxonomy" id="115335"/>
    <lineage>
        <taxon>Bacteria</taxon>
        <taxon>Bacillati</taxon>
        <taxon>Actinomycetota</taxon>
        <taxon>Actinomycetes</taxon>
        <taxon>Streptosporangiales</taxon>
        <taxon>Thermomonosporaceae</taxon>
        <taxon>Actinomadura</taxon>
    </lineage>
</organism>
<evidence type="ECO:0000313" key="3">
    <source>
        <dbReference type="Proteomes" id="UP001165124"/>
    </source>
</evidence>
<proteinExistence type="predicted"/>
<accession>A0A9W6UW00</accession>
<dbReference type="PANTHER" id="PTHR31157">
    <property type="entry name" value="SCP DOMAIN-CONTAINING PROTEIN"/>
    <property type="match status" value="1"/>
</dbReference>
<evidence type="ECO:0000313" key="2">
    <source>
        <dbReference type="EMBL" id="GLW65644.1"/>
    </source>
</evidence>
<protein>
    <recommendedName>
        <fullName evidence="1">SCP domain-containing protein</fullName>
    </recommendedName>
</protein>
<dbReference type="InterPro" id="IPR035940">
    <property type="entry name" value="CAP_sf"/>
</dbReference>
<gene>
    <name evidence="2" type="ORF">Arub01_38880</name>
</gene>
<dbReference type="CDD" id="cd05379">
    <property type="entry name" value="CAP_bacterial"/>
    <property type="match status" value="1"/>
</dbReference>
<reference evidence="2" key="1">
    <citation type="submission" date="2023-02" db="EMBL/GenBank/DDBJ databases">
        <title>Actinomadura rubrobrunea NBRC 14622.</title>
        <authorList>
            <person name="Ichikawa N."/>
            <person name="Sato H."/>
            <person name="Tonouchi N."/>
        </authorList>
    </citation>
    <scope>NUCLEOTIDE SEQUENCE</scope>
    <source>
        <strain evidence="2">NBRC 14622</strain>
    </source>
</reference>
<dbReference type="SUPFAM" id="SSF55797">
    <property type="entry name" value="PR-1-like"/>
    <property type="match status" value="1"/>
</dbReference>
<feature type="domain" description="SCP" evidence="1">
    <location>
        <begin position="3"/>
        <end position="116"/>
    </location>
</feature>
<dbReference type="Pfam" id="PF00188">
    <property type="entry name" value="CAP"/>
    <property type="match status" value="1"/>
</dbReference>